<dbReference type="CDD" id="cd00183">
    <property type="entry name" value="TFIIS_I"/>
    <property type="match status" value="1"/>
</dbReference>
<feature type="compositionally biased region" description="Basic and acidic residues" evidence="10">
    <location>
        <begin position="207"/>
        <end position="221"/>
    </location>
</feature>
<dbReference type="GO" id="GO:0070847">
    <property type="term" value="C:core mediator complex"/>
    <property type="evidence" value="ECO:0007669"/>
    <property type="project" value="TreeGrafter"/>
</dbReference>
<gene>
    <name evidence="13" type="primary">LOC116307339</name>
</gene>
<dbReference type="InterPro" id="IPR035441">
    <property type="entry name" value="TFIIS/LEDGF_dom_sf"/>
</dbReference>
<evidence type="ECO:0000256" key="9">
    <source>
        <dbReference type="PROSITE-ProRule" id="PRU00649"/>
    </source>
</evidence>
<feature type="compositionally biased region" description="Polar residues" evidence="10">
    <location>
        <begin position="224"/>
        <end position="243"/>
    </location>
</feature>
<feature type="region of interest" description="Disordered" evidence="10">
    <location>
        <begin position="136"/>
        <end position="246"/>
    </location>
</feature>
<dbReference type="SMART" id="SM00509">
    <property type="entry name" value="TFS2N"/>
    <property type="match status" value="1"/>
</dbReference>
<evidence type="ECO:0000256" key="7">
    <source>
        <dbReference type="ARBA" id="ARBA00023242"/>
    </source>
</evidence>
<dbReference type="GO" id="GO:0016592">
    <property type="term" value="C:mediator complex"/>
    <property type="evidence" value="ECO:0007669"/>
    <property type="project" value="InterPro"/>
</dbReference>
<dbReference type="InterPro" id="IPR003617">
    <property type="entry name" value="TFIIS/CRSP70_N_sub"/>
</dbReference>
<evidence type="ECO:0000313" key="13">
    <source>
        <dbReference type="RefSeq" id="XP_031573386.1"/>
    </source>
</evidence>
<evidence type="ECO:0000256" key="4">
    <source>
        <dbReference type="ARBA" id="ARBA00023015"/>
    </source>
</evidence>
<dbReference type="AlphaFoldDB" id="A0A6P8J0L2"/>
<dbReference type="GeneID" id="116307339"/>
<dbReference type="GO" id="GO:0003712">
    <property type="term" value="F:transcription coregulator activity"/>
    <property type="evidence" value="ECO:0007669"/>
    <property type="project" value="TreeGrafter"/>
</dbReference>
<comment type="subcellular location">
    <subcellularLocation>
        <location evidence="1 9">Nucleus</location>
    </subcellularLocation>
</comment>
<dbReference type="KEGG" id="aten:116307339"/>
<sequence>MQHSPQEIKSRLDRAVDPEGNVLDMAAVLELVSTLERLPITREALEATRIGKTINLLRKKTNNEVLAKRAKKLVKKWQKLVINQIGANCNVDSPINGSRISSPQINGTLSETDKSLTPTLTDRKVKSISINDYKTKGVKRKRSGSSSGDSPLTLIDTSTQDSPRSLHPPNVSSDSKSLVPTNGSSSKNEFIQSKEISSSSVVHKKPKLMEDQTKLLDEKDGTSIAHTSESSTKHLTNSGNSDNDSLEKDIVTSEAQDEINIIENSENKEDRTSAPSSEIKCNVNNLDQNSDKANFSNVNDNACETDSKRDVNTGPVGGQNHCTLTQRENTNITLTGTKEEVTRVQGKNGLDIECKTNDTNSQKDPDIHNVSEKRILDTEHDMLLESHEDIEANQTSDELSPKSKTENHSKEMVSETNQETEELDDDESEPKELELDMNKEANGINGRYNDDGTWYSWTDVMPCNDGTLNILPYVILD</sequence>
<protein>
    <recommendedName>
        <fullName evidence="3">Mediator of RNA polymerase II transcription subunit 26</fullName>
    </recommendedName>
    <alternativeName>
        <fullName evidence="8">Mediator complex subunit 26</fullName>
    </alternativeName>
</protein>
<dbReference type="PANTHER" id="PTHR15201:SF1">
    <property type="entry name" value="MEDIATOR OF RNA POLYMERASE II TRANSCRIPTION SUBUNIT 26"/>
    <property type="match status" value="1"/>
</dbReference>
<feature type="compositionally biased region" description="Polar residues" evidence="10">
    <location>
        <begin position="170"/>
        <end position="201"/>
    </location>
</feature>
<dbReference type="InParanoid" id="A0A6P8J0L2"/>
<proteinExistence type="inferred from homology"/>
<keyword evidence="6" id="KW-0804">Transcription</keyword>
<dbReference type="OrthoDB" id="550309at2759"/>
<reference evidence="13" key="1">
    <citation type="submission" date="2025-08" db="UniProtKB">
        <authorList>
            <consortium name="RefSeq"/>
        </authorList>
    </citation>
    <scope>IDENTIFICATION</scope>
    <source>
        <tissue evidence="13">Tentacle</tissue>
    </source>
</reference>
<keyword evidence="5" id="KW-0010">Activator</keyword>
<evidence type="ECO:0000256" key="2">
    <source>
        <dbReference type="ARBA" id="ARBA00009681"/>
    </source>
</evidence>
<feature type="region of interest" description="Disordered" evidence="10">
    <location>
        <begin position="92"/>
        <end position="120"/>
    </location>
</feature>
<evidence type="ECO:0000313" key="12">
    <source>
        <dbReference type="Proteomes" id="UP000515163"/>
    </source>
</evidence>
<feature type="domain" description="TFIIS N-terminal" evidence="11">
    <location>
        <begin position="6"/>
        <end position="84"/>
    </location>
</feature>
<evidence type="ECO:0000256" key="8">
    <source>
        <dbReference type="ARBA" id="ARBA00031968"/>
    </source>
</evidence>
<dbReference type="RefSeq" id="XP_031573386.1">
    <property type="nucleotide sequence ID" value="XM_031717526.1"/>
</dbReference>
<evidence type="ECO:0000256" key="3">
    <source>
        <dbReference type="ARBA" id="ARBA00019686"/>
    </source>
</evidence>
<accession>A0A6P8J0L2</accession>
<comment type="similarity">
    <text evidence="2">Belongs to the Mediator complex subunit 26 family.</text>
</comment>
<dbReference type="GO" id="GO:0010628">
    <property type="term" value="P:positive regulation of gene expression"/>
    <property type="evidence" value="ECO:0007669"/>
    <property type="project" value="TreeGrafter"/>
</dbReference>
<evidence type="ECO:0000259" key="11">
    <source>
        <dbReference type="PROSITE" id="PS51319"/>
    </source>
</evidence>
<keyword evidence="12" id="KW-1185">Reference proteome</keyword>
<dbReference type="InterPro" id="IPR042376">
    <property type="entry name" value="MED26"/>
</dbReference>
<dbReference type="PANTHER" id="PTHR15201">
    <property type="entry name" value="CRSP70"/>
    <property type="match status" value="1"/>
</dbReference>
<evidence type="ECO:0000256" key="6">
    <source>
        <dbReference type="ARBA" id="ARBA00023163"/>
    </source>
</evidence>
<evidence type="ECO:0000256" key="5">
    <source>
        <dbReference type="ARBA" id="ARBA00023159"/>
    </source>
</evidence>
<name>A0A6P8J0L2_ACTTE</name>
<dbReference type="SUPFAM" id="SSF47676">
    <property type="entry name" value="Conserved domain common to transcription factors TFIIS, elongin A, CRSP70"/>
    <property type="match status" value="1"/>
</dbReference>
<evidence type="ECO:0000256" key="1">
    <source>
        <dbReference type="ARBA" id="ARBA00004123"/>
    </source>
</evidence>
<evidence type="ECO:0000256" key="10">
    <source>
        <dbReference type="SAM" id="MobiDB-lite"/>
    </source>
</evidence>
<feature type="region of interest" description="Disordered" evidence="10">
    <location>
        <begin position="389"/>
        <end position="448"/>
    </location>
</feature>
<feature type="compositionally biased region" description="Basic and acidic residues" evidence="10">
    <location>
        <begin position="399"/>
        <end position="413"/>
    </location>
</feature>
<feature type="compositionally biased region" description="Basic and acidic residues" evidence="10">
    <location>
        <begin position="430"/>
        <end position="439"/>
    </location>
</feature>
<feature type="compositionally biased region" description="Acidic residues" evidence="10">
    <location>
        <begin position="418"/>
        <end position="429"/>
    </location>
</feature>
<dbReference type="Gene3D" id="1.20.930.10">
    <property type="entry name" value="Conserved domain common to transcription factors TFIIS, elongin A, CRSP70"/>
    <property type="match status" value="1"/>
</dbReference>
<dbReference type="Proteomes" id="UP000515163">
    <property type="component" value="Unplaced"/>
</dbReference>
<organism evidence="12 13">
    <name type="scientific">Actinia tenebrosa</name>
    <name type="common">Australian red waratah sea anemone</name>
    <dbReference type="NCBI Taxonomy" id="6105"/>
    <lineage>
        <taxon>Eukaryota</taxon>
        <taxon>Metazoa</taxon>
        <taxon>Cnidaria</taxon>
        <taxon>Anthozoa</taxon>
        <taxon>Hexacorallia</taxon>
        <taxon>Actiniaria</taxon>
        <taxon>Actiniidae</taxon>
        <taxon>Actinia</taxon>
    </lineage>
</organism>
<keyword evidence="4" id="KW-0805">Transcription regulation</keyword>
<dbReference type="InterPro" id="IPR017923">
    <property type="entry name" value="TFIIS_N"/>
</dbReference>
<feature type="region of interest" description="Disordered" evidence="10">
    <location>
        <begin position="351"/>
        <end position="370"/>
    </location>
</feature>
<dbReference type="PROSITE" id="PS51319">
    <property type="entry name" value="TFIIS_N"/>
    <property type="match status" value="1"/>
</dbReference>
<dbReference type="Pfam" id="PF08711">
    <property type="entry name" value="Med26"/>
    <property type="match status" value="1"/>
</dbReference>
<dbReference type="GO" id="GO:0006357">
    <property type="term" value="P:regulation of transcription by RNA polymerase II"/>
    <property type="evidence" value="ECO:0007669"/>
    <property type="project" value="InterPro"/>
</dbReference>
<keyword evidence="7 9" id="KW-0539">Nucleus</keyword>